<dbReference type="GO" id="GO:0004523">
    <property type="term" value="F:RNA-DNA hybrid ribonuclease activity"/>
    <property type="evidence" value="ECO:0007669"/>
    <property type="project" value="InterPro"/>
</dbReference>
<dbReference type="AlphaFoldDB" id="A0A078HK45"/>
<feature type="domain" description="RNase H type-1" evidence="1">
    <location>
        <begin position="55"/>
        <end position="128"/>
    </location>
</feature>
<name>A0A078HK45_BRANA</name>
<dbReference type="OMA" id="NIHANWK"/>
<dbReference type="GO" id="GO:0003676">
    <property type="term" value="F:nucleic acid binding"/>
    <property type="evidence" value="ECO:0007669"/>
    <property type="project" value="InterPro"/>
</dbReference>
<dbReference type="InterPro" id="IPR052929">
    <property type="entry name" value="RNase_H-like_EbsB-rel"/>
</dbReference>
<dbReference type="PaxDb" id="3708-A0A078HK45"/>
<accession>A0A078HK45</accession>
<dbReference type="PANTHER" id="PTHR47074">
    <property type="entry name" value="BNAC02G40300D PROTEIN"/>
    <property type="match status" value="1"/>
</dbReference>
<reference evidence="2 3" key="1">
    <citation type="journal article" date="2014" name="Science">
        <title>Plant genetics. Early allopolyploid evolution in the post-Neolithic Brassica napus oilseed genome.</title>
        <authorList>
            <person name="Chalhoub B."/>
            <person name="Denoeud F."/>
            <person name="Liu S."/>
            <person name="Parkin I.A."/>
            <person name="Tang H."/>
            <person name="Wang X."/>
            <person name="Chiquet J."/>
            <person name="Belcram H."/>
            <person name="Tong C."/>
            <person name="Samans B."/>
            <person name="Correa M."/>
            <person name="Da Silva C."/>
            <person name="Just J."/>
            <person name="Falentin C."/>
            <person name="Koh C.S."/>
            <person name="Le Clainche I."/>
            <person name="Bernard M."/>
            <person name="Bento P."/>
            <person name="Noel B."/>
            <person name="Labadie K."/>
            <person name="Alberti A."/>
            <person name="Charles M."/>
            <person name="Arnaud D."/>
            <person name="Guo H."/>
            <person name="Daviaud C."/>
            <person name="Alamery S."/>
            <person name="Jabbari K."/>
            <person name="Zhao M."/>
            <person name="Edger P.P."/>
            <person name="Chelaifa H."/>
            <person name="Tack D."/>
            <person name="Lassalle G."/>
            <person name="Mestiri I."/>
            <person name="Schnel N."/>
            <person name="Le Paslier M.C."/>
            <person name="Fan G."/>
            <person name="Renault V."/>
            <person name="Bayer P.E."/>
            <person name="Golicz A.A."/>
            <person name="Manoli S."/>
            <person name="Lee T.H."/>
            <person name="Thi V.H."/>
            <person name="Chalabi S."/>
            <person name="Hu Q."/>
            <person name="Fan C."/>
            <person name="Tollenaere R."/>
            <person name="Lu Y."/>
            <person name="Battail C."/>
            <person name="Shen J."/>
            <person name="Sidebottom C.H."/>
            <person name="Wang X."/>
            <person name="Canaguier A."/>
            <person name="Chauveau A."/>
            <person name="Berard A."/>
            <person name="Deniot G."/>
            <person name="Guan M."/>
            <person name="Liu Z."/>
            <person name="Sun F."/>
            <person name="Lim Y.P."/>
            <person name="Lyons E."/>
            <person name="Town C.D."/>
            <person name="Bancroft I."/>
            <person name="Wang X."/>
            <person name="Meng J."/>
            <person name="Ma J."/>
            <person name="Pires J.C."/>
            <person name="King G.J."/>
            <person name="Brunel D."/>
            <person name="Delourme R."/>
            <person name="Renard M."/>
            <person name="Aury J.M."/>
            <person name="Adams K.L."/>
            <person name="Batley J."/>
            <person name="Snowdon R.J."/>
            <person name="Tost J."/>
            <person name="Edwards D."/>
            <person name="Zhou Y."/>
            <person name="Hua W."/>
            <person name="Sharpe A.G."/>
            <person name="Paterson A.H."/>
            <person name="Guan C."/>
            <person name="Wincker P."/>
        </authorList>
    </citation>
    <scope>NUCLEOTIDE SEQUENCE [LARGE SCALE GENOMIC DNA]</scope>
    <source>
        <strain evidence="3">cv. Darmor-bzh</strain>
    </source>
</reference>
<evidence type="ECO:0000313" key="2">
    <source>
        <dbReference type="EMBL" id="CDY37664.1"/>
    </source>
</evidence>
<dbReference type="PANTHER" id="PTHR47074:SF53">
    <property type="entry name" value="REVERSE TRANSCRIPTASE-LIKE PROTEIN"/>
    <property type="match status" value="1"/>
</dbReference>
<gene>
    <name evidence="2" type="primary">BnaC04g30060D</name>
    <name evidence="2" type="ORF">GSBRNA2T00064552001</name>
</gene>
<protein>
    <submittedName>
        <fullName evidence="2">BnaC04g30060D protein</fullName>
    </submittedName>
</protein>
<proteinExistence type="predicted"/>
<dbReference type="InterPro" id="IPR002156">
    <property type="entry name" value="RNaseH_domain"/>
</dbReference>
<dbReference type="Proteomes" id="UP000028999">
    <property type="component" value="Unassembled WGS sequence"/>
</dbReference>
<organism evidence="2 3">
    <name type="scientific">Brassica napus</name>
    <name type="common">Rape</name>
    <dbReference type="NCBI Taxonomy" id="3708"/>
    <lineage>
        <taxon>Eukaryota</taxon>
        <taxon>Viridiplantae</taxon>
        <taxon>Streptophyta</taxon>
        <taxon>Embryophyta</taxon>
        <taxon>Tracheophyta</taxon>
        <taxon>Spermatophyta</taxon>
        <taxon>Magnoliopsida</taxon>
        <taxon>eudicotyledons</taxon>
        <taxon>Gunneridae</taxon>
        <taxon>Pentapetalae</taxon>
        <taxon>rosids</taxon>
        <taxon>malvids</taxon>
        <taxon>Brassicales</taxon>
        <taxon>Brassicaceae</taxon>
        <taxon>Brassiceae</taxon>
        <taxon>Brassica</taxon>
    </lineage>
</organism>
<dbReference type="EMBL" id="LK032405">
    <property type="protein sequence ID" value="CDY37664.1"/>
    <property type="molecule type" value="Genomic_DNA"/>
</dbReference>
<dbReference type="Pfam" id="PF13456">
    <property type="entry name" value="RVT_3"/>
    <property type="match status" value="1"/>
</dbReference>
<evidence type="ECO:0000313" key="3">
    <source>
        <dbReference type="Proteomes" id="UP000028999"/>
    </source>
</evidence>
<evidence type="ECO:0000259" key="1">
    <source>
        <dbReference type="Pfam" id="PF13456"/>
    </source>
</evidence>
<keyword evidence="3" id="KW-1185">Reference proteome</keyword>
<sequence length="185" mass="21277">MTKTKQKHVKVVTREQKIKQVASTSVSRCARQLASRSQIERWTPPIHGSIKRNIHANWKNAVLHSDVAWIARDSDGRVRFHSREAFTCSANRMIAELRCIIWLLQSVRDLHFDHVFIASDHKDTIAAILAPNHWPSFEEERVSANLIARDVAKSVLRDGRFHSYLAMGGPAWLHERLRREATSDI</sequence>
<dbReference type="Gramene" id="CDY37664">
    <property type="protein sequence ID" value="CDY37664"/>
    <property type="gene ID" value="GSBRNA2T00064552001"/>
</dbReference>